<evidence type="ECO:0000256" key="9">
    <source>
        <dbReference type="ARBA" id="ARBA00023299"/>
    </source>
</evidence>
<dbReference type="EMBL" id="UYRT01084159">
    <property type="protein sequence ID" value="VDN28434.1"/>
    <property type="molecule type" value="Genomic_DNA"/>
</dbReference>
<dbReference type="Gene3D" id="3.40.50.1000">
    <property type="entry name" value="HAD superfamily/HAD-like"/>
    <property type="match status" value="1"/>
</dbReference>
<evidence type="ECO:0000313" key="12">
    <source>
        <dbReference type="WBParaSite" id="GPUH_0001675601-mRNA-1"/>
    </source>
</evidence>
<protein>
    <recommendedName>
        <fullName evidence="4">Phosphoserine phosphatase</fullName>
        <ecNumber evidence="3">3.1.3.3</ecNumber>
    </recommendedName>
</protein>
<dbReference type="GO" id="GO:0036424">
    <property type="term" value="F:L-phosphoserine phosphatase activity"/>
    <property type="evidence" value="ECO:0007669"/>
    <property type="project" value="TreeGrafter"/>
</dbReference>
<dbReference type="NCBIfam" id="TIGR01488">
    <property type="entry name" value="HAD-SF-IB"/>
    <property type="match status" value="1"/>
</dbReference>
<evidence type="ECO:0000313" key="11">
    <source>
        <dbReference type="Proteomes" id="UP000271098"/>
    </source>
</evidence>
<dbReference type="PANTHER" id="PTHR43344">
    <property type="entry name" value="PHOSPHOSERINE PHOSPHATASE"/>
    <property type="match status" value="1"/>
</dbReference>
<dbReference type="WBParaSite" id="GPUH_0001675601-mRNA-1">
    <property type="protein sequence ID" value="GPUH_0001675601-mRNA-1"/>
    <property type="gene ID" value="GPUH_0001675601"/>
</dbReference>
<proteinExistence type="predicted"/>
<sequence length="239" mass="26687">MSNEGERGKGDQDEARRIWKNADAVCFDVDSTLCRDELLDELAKHLSCYELIASCTENAINGRISFRQSLKLRLDVMKPTRRQLEEFIRSRKPAMTPGSAELVAELHRRGTHVYLVSGSFRILVAPVARLLSIPDTNVFANELLFDANGRYSGFDETLPTSDSGREGFGKGAVCRRLKGEKSYRNLVMIGDGATDLEAACPCAADLFIGFGGVRCREVVMKNAQWFVRDFETLTECLVH</sequence>
<evidence type="ECO:0000256" key="2">
    <source>
        <dbReference type="ARBA" id="ARBA00005135"/>
    </source>
</evidence>
<organism evidence="12">
    <name type="scientific">Gongylonema pulchrum</name>
    <dbReference type="NCBI Taxonomy" id="637853"/>
    <lineage>
        <taxon>Eukaryota</taxon>
        <taxon>Metazoa</taxon>
        <taxon>Ecdysozoa</taxon>
        <taxon>Nematoda</taxon>
        <taxon>Chromadorea</taxon>
        <taxon>Rhabditida</taxon>
        <taxon>Spirurina</taxon>
        <taxon>Spiruromorpha</taxon>
        <taxon>Spiruroidea</taxon>
        <taxon>Gongylonematidae</taxon>
        <taxon>Gongylonema</taxon>
    </lineage>
</organism>
<dbReference type="GO" id="GO:0005737">
    <property type="term" value="C:cytoplasm"/>
    <property type="evidence" value="ECO:0007669"/>
    <property type="project" value="TreeGrafter"/>
</dbReference>
<keyword evidence="5" id="KW-0028">Amino-acid biosynthesis</keyword>
<gene>
    <name evidence="10" type="ORF">GPUH_LOCUS16734</name>
</gene>
<evidence type="ECO:0000256" key="6">
    <source>
        <dbReference type="ARBA" id="ARBA00022723"/>
    </source>
</evidence>
<comment type="pathway">
    <text evidence="2">Amino-acid biosynthesis; L-serine biosynthesis; L-serine from 3-phospho-D-glycerate: step 3/3.</text>
</comment>
<dbReference type="CDD" id="cd04309">
    <property type="entry name" value="HAD_PSP_eu"/>
    <property type="match status" value="1"/>
</dbReference>
<evidence type="ECO:0000256" key="5">
    <source>
        <dbReference type="ARBA" id="ARBA00022605"/>
    </source>
</evidence>
<evidence type="ECO:0000256" key="3">
    <source>
        <dbReference type="ARBA" id="ARBA00012640"/>
    </source>
</evidence>
<name>A0A183E6Z3_9BILA</name>
<keyword evidence="7" id="KW-0378">Hydrolase</keyword>
<dbReference type="InterPro" id="IPR023214">
    <property type="entry name" value="HAD_sf"/>
</dbReference>
<evidence type="ECO:0000256" key="4">
    <source>
        <dbReference type="ARBA" id="ARBA00015196"/>
    </source>
</evidence>
<dbReference type="AlphaFoldDB" id="A0A183E6Z3"/>
<dbReference type="Gene3D" id="1.10.150.210">
    <property type="entry name" value="Phosphoserine phosphatase, domain 2"/>
    <property type="match status" value="1"/>
</dbReference>
<dbReference type="InterPro" id="IPR036412">
    <property type="entry name" value="HAD-like_sf"/>
</dbReference>
<comment type="cofactor">
    <cofactor evidence="1">
        <name>Mg(2+)</name>
        <dbReference type="ChEBI" id="CHEBI:18420"/>
    </cofactor>
</comment>
<keyword evidence="8" id="KW-0460">Magnesium</keyword>
<keyword evidence="6" id="KW-0479">Metal-binding</keyword>
<accession>A0A183E6Z3</accession>
<dbReference type="Proteomes" id="UP000271098">
    <property type="component" value="Unassembled WGS sequence"/>
</dbReference>
<evidence type="ECO:0000256" key="8">
    <source>
        <dbReference type="ARBA" id="ARBA00022842"/>
    </source>
</evidence>
<dbReference type="PANTHER" id="PTHR43344:SF2">
    <property type="entry name" value="PHOSPHOSERINE PHOSPHATASE"/>
    <property type="match status" value="1"/>
</dbReference>
<reference evidence="10 11" key="2">
    <citation type="submission" date="2018-11" db="EMBL/GenBank/DDBJ databases">
        <authorList>
            <consortium name="Pathogen Informatics"/>
        </authorList>
    </citation>
    <scope>NUCLEOTIDE SEQUENCE [LARGE SCALE GENOMIC DNA]</scope>
</reference>
<evidence type="ECO:0000256" key="7">
    <source>
        <dbReference type="ARBA" id="ARBA00022801"/>
    </source>
</evidence>
<dbReference type="EC" id="3.1.3.3" evidence="3"/>
<keyword evidence="11" id="KW-1185">Reference proteome</keyword>
<dbReference type="GO" id="GO:0000287">
    <property type="term" value="F:magnesium ion binding"/>
    <property type="evidence" value="ECO:0007669"/>
    <property type="project" value="TreeGrafter"/>
</dbReference>
<evidence type="ECO:0000313" key="10">
    <source>
        <dbReference type="EMBL" id="VDN28434.1"/>
    </source>
</evidence>
<dbReference type="GO" id="GO:0006564">
    <property type="term" value="P:L-serine biosynthetic process"/>
    <property type="evidence" value="ECO:0007669"/>
    <property type="project" value="UniProtKB-KW"/>
</dbReference>
<reference evidence="12" key="1">
    <citation type="submission" date="2016-06" db="UniProtKB">
        <authorList>
            <consortium name="WormBaseParasite"/>
        </authorList>
    </citation>
    <scope>IDENTIFICATION</scope>
</reference>
<dbReference type="OrthoDB" id="27226at2759"/>
<evidence type="ECO:0000256" key="1">
    <source>
        <dbReference type="ARBA" id="ARBA00001946"/>
    </source>
</evidence>
<keyword evidence="9" id="KW-0718">Serine biosynthesis</keyword>
<dbReference type="InterPro" id="IPR050582">
    <property type="entry name" value="HAD-like_SerB"/>
</dbReference>
<dbReference type="SUPFAM" id="SSF56784">
    <property type="entry name" value="HAD-like"/>
    <property type="match status" value="1"/>
</dbReference>
<dbReference type="Pfam" id="PF12710">
    <property type="entry name" value="HAD"/>
    <property type="match status" value="1"/>
</dbReference>